<evidence type="ECO:0000313" key="2">
    <source>
        <dbReference type="EMBL" id="PLT28195.1"/>
    </source>
</evidence>
<protein>
    <submittedName>
        <fullName evidence="2">Uncharacterized protein</fullName>
    </submittedName>
</protein>
<keyword evidence="1" id="KW-1133">Transmembrane helix</keyword>
<dbReference type="AlphaFoldDB" id="A0A2N5M1K9"/>
<proteinExistence type="predicted"/>
<feature type="transmembrane region" description="Helical" evidence="1">
    <location>
        <begin position="12"/>
        <end position="30"/>
    </location>
</feature>
<reference evidence="2 3" key="1">
    <citation type="submission" date="2017-11" db="EMBL/GenBank/DDBJ databases">
        <title>Comparitive Functional Genomics of Dry Heat Resistant strains isolated from the Viking Spacecraft.</title>
        <authorList>
            <person name="Seuylemezian A."/>
            <person name="Cooper K."/>
            <person name="Vaishampayan P."/>
        </authorList>
    </citation>
    <scope>NUCLEOTIDE SEQUENCE [LARGE SCALE GENOMIC DNA]</scope>
    <source>
        <strain evidence="2 3">V1-29</strain>
    </source>
</reference>
<keyword evidence="1" id="KW-0812">Transmembrane</keyword>
<dbReference type="OrthoDB" id="9955586at2"/>
<sequence>MDVNTMEMLINGSIGLLGAAIGGGASIWATKKQISEQNKSEDERESTGRKNTESIIRTFLINEIKQNVSKMKWLEEYFNKGYDDQSNQTVGTHVDLKFNEYEKVKYKLVETNTLESLKTIEIYQMFYMINNTEGSHRLSHFSSNEYAYVVQRYNLAKEMVSSHFEEKYQHFG</sequence>
<accession>A0A2N5M1K9</accession>
<gene>
    <name evidence="2" type="ORF">CUU66_19830</name>
</gene>
<evidence type="ECO:0000256" key="1">
    <source>
        <dbReference type="SAM" id="Phobius"/>
    </source>
</evidence>
<dbReference type="EMBL" id="PGUY01000063">
    <property type="protein sequence ID" value="PLT28195.1"/>
    <property type="molecule type" value="Genomic_DNA"/>
</dbReference>
<organism evidence="2 3">
    <name type="scientific">Peribacillus deserti</name>
    <dbReference type="NCBI Taxonomy" id="673318"/>
    <lineage>
        <taxon>Bacteria</taxon>
        <taxon>Bacillati</taxon>
        <taxon>Bacillota</taxon>
        <taxon>Bacilli</taxon>
        <taxon>Bacillales</taxon>
        <taxon>Bacillaceae</taxon>
        <taxon>Peribacillus</taxon>
    </lineage>
</organism>
<evidence type="ECO:0000313" key="3">
    <source>
        <dbReference type="Proteomes" id="UP000234748"/>
    </source>
</evidence>
<comment type="caution">
    <text evidence="2">The sequence shown here is derived from an EMBL/GenBank/DDBJ whole genome shotgun (WGS) entry which is preliminary data.</text>
</comment>
<keyword evidence="1" id="KW-0472">Membrane</keyword>
<dbReference type="RefSeq" id="WP_101645135.1">
    <property type="nucleotide sequence ID" value="NZ_PGUY01000063.1"/>
</dbReference>
<name>A0A2N5M1K9_9BACI</name>
<keyword evidence="3" id="KW-1185">Reference proteome</keyword>
<dbReference type="Proteomes" id="UP000234748">
    <property type="component" value="Unassembled WGS sequence"/>
</dbReference>